<evidence type="ECO:0000256" key="1">
    <source>
        <dbReference type="SAM" id="MobiDB-lite"/>
    </source>
</evidence>
<keyword evidence="2" id="KW-0812">Transmembrane</keyword>
<evidence type="ECO:0000313" key="3">
    <source>
        <dbReference type="EMBL" id="PRP92420.1"/>
    </source>
</evidence>
<name>A0A2S9XI65_9BACT</name>
<feature type="compositionally biased region" description="Polar residues" evidence="1">
    <location>
        <begin position="138"/>
        <end position="147"/>
    </location>
</feature>
<accession>A0A2S9XI65</accession>
<dbReference type="Proteomes" id="UP000237968">
    <property type="component" value="Unassembled WGS sequence"/>
</dbReference>
<keyword evidence="4" id="KW-1185">Reference proteome</keyword>
<sequence length="175" mass="18737">MVVAGNGVFRRYDASGEQQWASDAAVADSSQVALADHFMTACRELLSSTKRMLVDLRHVSDPEYRAELAKAGVKASPVNKSLHGSPGVSGHEILRPKIRPKRGAIWPKFSRLSPLAGAANLRKRAPRRRRPARGELTASPQSTTSNRGRVALGVAAGSVVLTAAGLWGLSQMTED</sequence>
<organism evidence="3 4">
    <name type="scientific">Enhygromyxa salina</name>
    <dbReference type="NCBI Taxonomy" id="215803"/>
    <lineage>
        <taxon>Bacteria</taxon>
        <taxon>Pseudomonadati</taxon>
        <taxon>Myxococcota</taxon>
        <taxon>Polyangia</taxon>
        <taxon>Nannocystales</taxon>
        <taxon>Nannocystaceae</taxon>
        <taxon>Enhygromyxa</taxon>
    </lineage>
</organism>
<feature type="compositionally biased region" description="Basic residues" evidence="1">
    <location>
        <begin position="121"/>
        <end position="131"/>
    </location>
</feature>
<comment type="caution">
    <text evidence="3">The sequence shown here is derived from an EMBL/GenBank/DDBJ whole genome shotgun (WGS) entry which is preliminary data.</text>
</comment>
<gene>
    <name evidence="3" type="ORF">ENSA5_49280</name>
</gene>
<evidence type="ECO:0000256" key="2">
    <source>
        <dbReference type="SAM" id="Phobius"/>
    </source>
</evidence>
<feature type="region of interest" description="Disordered" evidence="1">
    <location>
        <begin position="117"/>
        <end position="149"/>
    </location>
</feature>
<dbReference type="AlphaFoldDB" id="A0A2S9XI65"/>
<evidence type="ECO:0000313" key="4">
    <source>
        <dbReference type="Proteomes" id="UP000237968"/>
    </source>
</evidence>
<dbReference type="EMBL" id="PVNK01000211">
    <property type="protein sequence ID" value="PRP92420.1"/>
    <property type="molecule type" value="Genomic_DNA"/>
</dbReference>
<feature type="transmembrane region" description="Helical" evidence="2">
    <location>
        <begin position="150"/>
        <end position="169"/>
    </location>
</feature>
<reference evidence="3 4" key="1">
    <citation type="submission" date="2018-03" db="EMBL/GenBank/DDBJ databases">
        <title>Draft Genome Sequences of the Obligatory Marine Myxobacteria Enhygromyxa salina SWB005.</title>
        <authorList>
            <person name="Poehlein A."/>
            <person name="Moghaddam J.A."/>
            <person name="Harms H."/>
            <person name="Alanjari M."/>
            <person name="Koenig G.M."/>
            <person name="Daniel R."/>
            <person name="Schaeberle T.F."/>
        </authorList>
    </citation>
    <scope>NUCLEOTIDE SEQUENCE [LARGE SCALE GENOMIC DNA]</scope>
    <source>
        <strain evidence="3 4">SWB005</strain>
    </source>
</reference>
<protein>
    <submittedName>
        <fullName evidence="3">Uncharacterized protein</fullName>
    </submittedName>
</protein>
<proteinExistence type="predicted"/>
<keyword evidence="2" id="KW-1133">Transmembrane helix</keyword>
<keyword evidence="2" id="KW-0472">Membrane</keyword>